<reference evidence="3" key="1">
    <citation type="submission" date="2023-07" db="EMBL/GenBank/DDBJ databases">
        <title>Novel species in the genus Lipingzhangella isolated from Sambhar Salt Lake.</title>
        <authorList>
            <person name="Jiya N."/>
            <person name="Kajale S."/>
            <person name="Sharma A."/>
        </authorList>
    </citation>
    <scope>NUCLEOTIDE SEQUENCE [LARGE SCALE GENOMIC DNA]</scope>
    <source>
        <strain evidence="3">LS1_29</strain>
    </source>
</reference>
<dbReference type="InterPro" id="IPR013216">
    <property type="entry name" value="Methyltransf_11"/>
</dbReference>
<evidence type="ECO:0000259" key="1">
    <source>
        <dbReference type="Pfam" id="PF08241"/>
    </source>
</evidence>
<feature type="domain" description="Methyltransferase type 11" evidence="1">
    <location>
        <begin position="49"/>
        <end position="142"/>
    </location>
</feature>
<dbReference type="Proteomes" id="UP001250214">
    <property type="component" value="Unassembled WGS sequence"/>
</dbReference>
<keyword evidence="3" id="KW-1185">Reference proteome</keyword>
<dbReference type="GO" id="GO:0032259">
    <property type="term" value="P:methylation"/>
    <property type="evidence" value="ECO:0007669"/>
    <property type="project" value="UniProtKB-KW"/>
</dbReference>
<dbReference type="Gene3D" id="3.40.50.150">
    <property type="entry name" value="Vaccinia Virus protein VP39"/>
    <property type="match status" value="1"/>
</dbReference>
<dbReference type="RefSeq" id="WP_310911316.1">
    <property type="nucleotide sequence ID" value="NZ_JAVLVT010000002.1"/>
</dbReference>
<dbReference type="CDD" id="cd02440">
    <property type="entry name" value="AdoMet_MTases"/>
    <property type="match status" value="1"/>
</dbReference>
<comment type="caution">
    <text evidence="2">The sequence shown here is derived from an EMBL/GenBank/DDBJ whole genome shotgun (WGS) entry which is preliminary data.</text>
</comment>
<dbReference type="EMBL" id="JAVLVT010000002">
    <property type="protein sequence ID" value="MDS1269777.1"/>
    <property type="molecule type" value="Genomic_DNA"/>
</dbReference>
<dbReference type="Pfam" id="PF08241">
    <property type="entry name" value="Methyltransf_11"/>
    <property type="match status" value="1"/>
</dbReference>
<dbReference type="SUPFAM" id="SSF53335">
    <property type="entry name" value="S-adenosyl-L-methionine-dependent methyltransferases"/>
    <property type="match status" value="1"/>
</dbReference>
<keyword evidence="2" id="KW-0808">Transferase</keyword>
<proteinExistence type="predicted"/>
<dbReference type="GO" id="GO:0008168">
    <property type="term" value="F:methyltransferase activity"/>
    <property type="evidence" value="ECO:0007669"/>
    <property type="project" value="UniProtKB-KW"/>
</dbReference>
<dbReference type="InterPro" id="IPR029063">
    <property type="entry name" value="SAM-dependent_MTases_sf"/>
</dbReference>
<evidence type="ECO:0000313" key="2">
    <source>
        <dbReference type="EMBL" id="MDS1269777.1"/>
    </source>
</evidence>
<organism evidence="2 3">
    <name type="scientific">Lipingzhangella rawalii</name>
    <dbReference type="NCBI Taxonomy" id="2055835"/>
    <lineage>
        <taxon>Bacteria</taxon>
        <taxon>Bacillati</taxon>
        <taxon>Actinomycetota</taxon>
        <taxon>Actinomycetes</taxon>
        <taxon>Streptosporangiales</taxon>
        <taxon>Nocardiopsidaceae</taxon>
        <taxon>Lipingzhangella</taxon>
    </lineage>
</organism>
<name>A0ABU2H451_9ACTN</name>
<dbReference type="PANTHER" id="PTHR43861">
    <property type="entry name" value="TRANS-ACONITATE 2-METHYLTRANSFERASE-RELATED"/>
    <property type="match status" value="1"/>
</dbReference>
<accession>A0ABU2H451</accession>
<keyword evidence="2" id="KW-0489">Methyltransferase</keyword>
<sequence>MTNTHSPSAVPDLVTQPTPYYDSAMFLERIHEIAEHRHAQYGPGELRILEAGCGRRWSLGEVHVPGMRPHVTGVDTNAESLRMRLEEHGDLDEAIVGDLRSVELPTESYDVVFCSWVLEHVSGAEQVLDRLVSTLRPGGYLLLRIPDRDSVYGFATRCTPFPLHVAYKRYVRRRPNAGRPGYGPFPTVYDRVVSHRGMLDYCARAGLEVTAQYSSNFHLLFFGRYARLVDLALRGVAVASLGRLTAEHNNLAFVLRKPD</sequence>
<evidence type="ECO:0000313" key="3">
    <source>
        <dbReference type="Proteomes" id="UP001250214"/>
    </source>
</evidence>
<dbReference type="EC" id="2.1.-.-" evidence="2"/>
<dbReference type="PANTHER" id="PTHR43861:SF1">
    <property type="entry name" value="TRANS-ACONITATE 2-METHYLTRANSFERASE"/>
    <property type="match status" value="1"/>
</dbReference>
<gene>
    <name evidence="2" type="ORF">RIF23_05655</name>
</gene>
<protein>
    <submittedName>
        <fullName evidence="2">Class I SAM-dependent methyltransferase</fullName>
        <ecNumber evidence="2">2.1.-.-</ecNumber>
    </submittedName>
</protein>